<accession>Q2HF38</accession>
<evidence type="ECO:0000256" key="4">
    <source>
        <dbReference type="ARBA" id="ARBA00023242"/>
    </source>
</evidence>
<feature type="region of interest" description="Disordered" evidence="5">
    <location>
        <begin position="149"/>
        <end position="178"/>
    </location>
</feature>
<dbReference type="GO" id="GO:0005730">
    <property type="term" value="C:nucleolus"/>
    <property type="evidence" value="ECO:0007669"/>
    <property type="project" value="UniProtKB-SubCell"/>
</dbReference>
<evidence type="ECO:0000256" key="3">
    <source>
        <dbReference type="ARBA" id="ARBA00021321"/>
    </source>
</evidence>
<proteinExistence type="inferred from homology"/>
<name>Q2HF38_CHAGB</name>
<sequence>MKLWKRLLAEKNPIFRLCRCRAEMKCPSPTIIEILGRLGEQPSSHQAPTAPAPSKRLTARQKARARLADPLLPRKLHRENNVVSDQFIDSKRDKRLIKHSSFLSRVAKSSGKATTKKRRRPSKKLVTTLESLGDALEDIQADIEEEDAGAMDAEQARQGKVRHKSLKSRPGALKRKERLVKGEMERFGRSLAQLANISAAAAPVLGTAAGAGAAAAGSGSGSAGQEKMDMEGETQTAAPAQPAATSGRWAALRGFISATMEQNPAFLNKT</sequence>
<evidence type="ECO:0000256" key="5">
    <source>
        <dbReference type="SAM" id="MobiDB-lite"/>
    </source>
</evidence>
<feature type="region of interest" description="Disordered" evidence="5">
    <location>
        <begin position="212"/>
        <end position="246"/>
    </location>
</feature>
<dbReference type="InParanoid" id="Q2HF38"/>
<comment type="similarity">
    <text evidence="2">Belongs to the SLX9 family.</text>
</comment>
<dbReference type="GeneID" id="4387354"/>
<keyword evidence="7" id="KW-1185">Reference proteome</keyword>
<dbReference type="RefSeq" id="XP_001220387.1">
    <property type="nucleotide sequence ID" value="XM_001220386.1"/>
</dbReference>
<evidence type="ECO:0000313" key="6">
    <source>
        <dbReference type="EMBL" id="EAQ92931.1"/>
    </source>
</evidence>
<dbReference type="GO" id="GO:0030688">
    <property type="term" value="C:preribosome, small subunit precursor"/>
    <property type="evidence" value="ECO:0007669"/>
    <property type="project" value="InterPro"/>
</dbReference>
<gene>
    <name evidence="6" type="ORF">CHGG_01166</name>
</gene>
<keyword evidence="4" id="KW-0539">Nucleus</keyword>
<dbReference type="GO" id="GO:0030686">
    <property type="term" value="C:90S preribosome"/>
    <property type="evidence" value="ECO:0007669"/>
    <property type="project" value="InterPro"/>
</dbReference>
<organism evidence="6 7">
    <name type="scientific">Chaetomium globosum (strain ATCC 6205 / CBS 148.51 / DSM 1962 / NBRC 6347 / NRRL 1970)</name>
    <name type="common">Soil fungus</name>
    <dbReference type="NCBI Taxonomy" id="306901"/>
    <lineage>
        <taxon>Eukaryota</taxon>
        <taxon>Fungi</taxon>
        <taxon>Dikarya</taxon>
        <taxon>Ascomycota</taxon>
        <taxon>Pezizomycotina</taxon>
        <taxon>Sordariomycetes</taxon>
        <taxon>Sordariomycetidae</taxon>
        <taxon>Sordariales</taxon>
        <taxon>Chaetomiaceae</taxon>
        <taxon>Chaetomium</taxon>
    </lineage>
</organism>
<feature type="compositionally biased region" description="Basic residues" evidence="5">
    <location>
        <begin position="159"/>
        <end position="178"/>
    </location>
</feature>
<evidence type="ECO:0000256" key="1">
    <source>
        <dbReference type="ARBA" id="ARBA00004604"/>
    </source>
</evidence>
<dbReference type="HOGENOM" id="CLU_090035_1_0_1"/>
<evidence type="ECO:0000313" key="7">
    <source>
        <dbReference type="Proteomes" id="UP000001056"/>
    </source>
</evidence>
<dbReference type="OMA" id="HKPGAMK"/>
<dbReference type="Proteomes" id="UP000001056">
    <property type="component" value="Unassembled WGS sequence"/>
</dbReference>
<dbReference type="GO" id="GO:0000462">
    <property type="term" value="P:maturation of SSU-rRNA from tricistronic rRNA transcript (SSU-rRNA, 5.8S rRNA, LSU-rRNA)"/>
    <property type="evidence" value="ECO:0007669"/>
    <property type="project" value="InterPro"/>
</dbReference>
<reference evidence="7" key="1">
    <citation type="journal article" date="2015" name="Genome Announc.">
        <title>Draft genome sequence of the cellulolytic fungus Chaetomium globosum.</title>
        <authorList>
            <person name="Cuomo C.A."/>
            <person name="Untereiner W.A."/>
            <person name="Ma L.-J."/>
            <person name="Grabherr M."/>
            <person name="Birren B.W."/>
        </authorList>
    </citation>
    <scope>NUCLEOTIDE SEQUENCE [LARGE SCALE GENOMIC DNA]</scope>
    <source>
        <strain evidence="7">ATCC 6205 / CBS 148.51 / DSM 1962 / NBRC 6347 / NRRL 1970</strain>
    </source>
</reference>
<dbReference type="VEuPathDB" id="FungiDB:CHGG_01166"/>
<evidence type="ECO:0000256" key="2">
    <source>
        <dbReference type="ARBA" id="ARBA00011022"/>
    </source>
</evidence>
<dbReference type="eggNOG" id="ENOG502SSCK">
    <property type="taxonomic scope" value="Eukaryota"/>
</dbReference>
<dbReference type="EMBL" id="CH408029">
    <property type="protein sequence ID" value="EAQ92931.1"/>
    <property type="molecule type" value="Genomic_DNA"/>
</dbReference>
<feature type="compositionally biased region" description="Low complexity" evidence="5">
    <location>
        <begin position="234"/>
        <end position="245"/>
    </location>
</feature>
<dbReference type="InterPro" id="IPR028160">
    <property type="entry name" value="Slx9-like"/>
</dbReference>
<dbReference type="Pfam" id="PF15341">
    <property type="entry name" value="SLX9"/>
    <property type="match status" value="1"/>
</dbReference>
<comment type="subcellular location">
    <subcellularLocation>
        <location evidence="1">Nucleus</location>
        <location evidence="1">Nucleolus</location>
    </subcellularLocation>
</comment>
<protein>
    <recommendedName>
        <fullName evidence="3">Ribosome biogenesis protein SLX9</fullName>
    </recommendedName>
</protein>
<dbReference type="AlphaFoldDB" id="Q2HF38"/>
<dbReference type="OrthoDB" id="5429132at2759"/>